<name>A0A1F4T5X6_UNCSA</name>
<sequence>MKTLTATTLLLIGLILFPGCVQKSGSPSPTLKFEEGAKYVFDYVPTVTLKGNWKEMGRQYGFLLSDNIREVYNLVAPYKDKYNLACGKMNTEIIEDFYQSYPDKIKLFFQGMAETSGLTMEQLKTANSLEIVLMFGSRVYNTRCSGLGVGEGYSKSGKIVYGRNYDYNREFLALNDDIVVAVFHPDDGSVPAATCTWAGCIYASSGINRWGIFIEENDCSGHDKQSAGMYKTEDHYNVKNWVKDDALLLSLLTSARNMGEVDAWMKKNLPIYPHNIGIADKNDARCYQWNVPDMVPHSPFVQQAKGLMAQTNHYFTIPDGWALPPYTEGDSSGSTVPGGSIPRLTNLLRLAEKNKGKIDVSGMCDIMDISYDNGGATVAGSLYQIVCEPGSFTFKLKTLGKRDRWVDIPIAALL</sequence>
<dbReference type="InterPro" id="IPR047794">
    <property type="entry name" value="C45_proenzyme-like"/>
</dbReference>
<proteinExistence type="predicted"/>
<gene>
    <name evidence="1" type="ORF">A3K49_04150</name>
</gene>
<evidence type="ECO:0000313" key="1">
    <source>
        <dbReference type="EMBL" id="OGC28162.1"/>
    </source>
</evidence>
<accession>A0A1F4T5X6</accession>
<evidence type="ECO:0008006" key="3">
    <source>
        <dbReference type="Google" id="ProtNLM"/>
    </source>
</evidence>
<dbReference type="NCBIfam" id="NF040521">
    <property type="entry name" value="C45_proenzyme"/>
    <property type="match status" value="1"/>
</dbReference>
<evidence type="ECO:0000313" key="2">
    <source>
        <dbReference type="Proteomes" id="UP000178602"/>
    </source>
</evidence>
<comment type="caution">
    <text evidence="1">The sequence shown here is derived from an EMBL/GenBank/DDBJ whole genome shotgun (WGS) entry which is preliminary data.</text>
</comment>
<dbReference type="Gene3D" id="3.60.60.10">
    <property type="entry name" value="Penicillin V Acylase, Chain A"/>
    <property type="match status" value="1"/>
</dbReference>
<dbReference type="EMBL" id="MEUG01000001">
    <property type="protein sequence ID" value="OGC28162.1"/>
    <property type="molecule type" value="Genomic_DNA"/>
</dbReference>
<organism evidence="1 2">
    <name type="scientific">candidate division WOR-1 bacterium RIFOXYC12_FULL_54_18</name>
    <dbReference type="NCBI Taxonomy" id="1802584"/>
    <lineage>
        <taxon>Bacteria</taxon>
        <taxon>Bacillati</taxon>
        <taxon>Saganbacteria</taxon>
    </lineage>
</organism>
<dbReference type="Proteomes" id="UP000178602">
    <property type="component" value="Unassembled WGS sequence"/>
</dbReference>
<protein>
    <recommendedName>
        <fullName evidence="3">Peptidase C45</fullName>
    </recommendedName>
</protein>
<reference evidence="1 2" key="1">
    <citation type="journal article" date="2016" name="Nat. Commun.">
        <title>Thousands of microbial genomes shed light on interconnected biogeochemical processes in an aquifer system.</title>
        <authorList>
            <person name="Anantharaman K."/>
            <person name="Brown C.T."/>
            <person name="Hug L.A."/>
            <person name="Sharon I."/>
            <person name="Castelle C.J."/>
            <person name="Probst A.J."/>
            <person name="Thomas B.C."/>
            <person name="Singh A."/>
            <person name="Wilkins M.J."/>
            <person name="Karaoz U."/>
            <person name="Brodie E.L."/>
            <person name="Williams K.H."/>
            <person name="Hubbard S.S."/>
            <person name="Banfield J.F."/>
        </authorList>
    </citation>
    <scope>NUCLEOTIDE SEQUENCE [LARGE SCALE GENOMIC DNA]</scope>
</reference>
<dbReference type="AlphaFoldDB" id="A0A1F4T5X6"/>